<keyword evidence="4" id="KW-1185">Reference proteome</keyword>
<feature type="region of interest" description="Disordered" evidence="1">
    <location>
        <begin position="42"/>
        <end position="65"/>
    </location>
</feature>
<dbReference type="AlphaFoldDB" id="A0A501XJ99"/>
<feature type="domain" description="T6SS Transcription factor RovC-like DNA binding" evidence="2">
    <location>
        <begin position="12"/>
        <end position="115"/>
    </location>
</feature>
<sequence>MDGQKDSKLVAIVPLSIDGFGRLAALHRLLALLHARAIPPDTRMSGQQRTRAAKMLRASDARAQGASQQDIARNLLRIAKQDRHNWQESSARFAVMALLRDARAMISGGYRKLLRHRIRP</sequence>
<evidence type="ECO:0000313" key="3">
    <source>
        <dbReference type="EMBL" id="TPE60758.1"/>
    </source>
</evidence>
<evidence type="ECO:0000256" key="1">
    <source>
        <dbReference type="SAM" id="MobiDB-lite"/>
    </source>
</evidence>
<dbReference type="OrthoDB" id="7772848at2"/>
<dbReference type="Proteomes" id="UP000319897">
    <property type="component" value="Unassembled WGS sequence"/>
</dbReference>
<organism evidence="3 4">
    <name type="scientific">Sandaracinobacter neustonicus</name>
    <dbReference type="NCBI Taxonomy" id="1715348"/>
    <lineage>
        <taxon>Bacteria</taxon>
        <taxon>Pseudomonadati</taxon>
        <taxon>Pseudomonadota</taxon>
        <taxon>Alphaproteobacteria</taxon>
        <taxon>Sphingomonadales</taxon>
        <taxon>Sphingosinicellaceae</taxon>
        <taxon>Sandaracinobacter</taxon>
    </lineage>
</organism>
<dbReference type="EMBL" id="VFSU01000025">
    <property type="protein sequence ID" value="TPE60758.1"/>
    <property type="molecule type" value="Genomic_DNA"/>
</dbReference>
<dbReference type="Pfam" id="PF10074">
    <property type="entry name" value="RovC_DNA-bd"/>
    <property type="match status" value="1"/>
</dbReference>
<accession>A0A501XJ99</accession>
<evidence type="ECO:0000259" key="2">
    <source>
        <dbReference type="Pfam" id="PF10074"/>
    </source>
</evidence>
<name>A0A501XJ99_9SPHN</name>
<protein>
    <submittedName>
        <fullName evidence="3">DUF2285 domain-containing protein</fullName>
    </submittedName>
</protein>
<reference evidence="3 4" key="1">
    <citation type="submission" date="2019-06" db="EMBL/GenBank/DDBJ databases">
        <authorList>
            <person name="Lee I."/>
            <person name="Jang G.I."/>
            <person name="Hwang C.Y."/>
        </authorList>
    </citation>
    <scope>NUCLEOTIDE SEQUENCE [LARGE SCALE GENOMIC DNA]</scope>
    <source>
        <strain evidence="3 4">PAMC 28131</strain>
    </source>
</reference>
<gene>
    <name evidence="3" type="ORF">FJQ54_10300</name>
</gene>
<evidence type="ECO:0000313" key="4">
    <source>
        <dbReference type="Proteomes" id="UP000319897"/>
    </source>
</evidence>
<dbReference type="InterPro" id="IPR018754">
    <property type="entry name" value="RovC-like_DNA-bd"/>
</dbReference>
<comment type="caution">
    <text evidence="3">The sequence shown here is derived from an EMBL/GenBank/DDBJ whole genome shotgun (WGS) entry which is preliminary data.</text>
</comment>
<proteinExistence type="predicted"/>